<reference evidence="1 2" key="1">
    <citation type="journal article" date="2012" name="BMC Genomics">
        <title>Sequencing the genome of Marssonina brunnea reveals fungus-poplar co-evolution.</title>
        <authorList>
            <person name="Zhu S."/>
            <person name="Cao Y.-Z."/>
            <person name="Jiang C."/>
            <person name="Tan B.-Y."/>
            <person name="Wang Z."/>
            <person name="Feng S."/>
            <person name="Zhang L."/>
            <person name="Su X.-H."/>
            <person name="Brejova B."/>
            <person name="Vinar T."/>
            <person name="Xu M."/>
            <person name="Wang M.-X."/>
            <person name="Zhang S.-G."/>
            <person name="Huang M.-R."/>
            <person name="Wu R."/>
            <person name="Zhou Y."/>
        </authorList>
    </citation>
    <scope>NUCLEOTIDE SEQUENCE [LARGE SCALE GENOMIC DNA]</scope>
    <source>
        <strain evidence="1 2">MB_m1</strain>
    </source>
</reference>
<accession>K1W9X2</accession>
<dbReference type="GeneID" id="18763667"/>
<dbReference type="KEGG" id="mbe:MBM_07732"/>
<dbReference type="RefSeq" id="XP_007295621.1">
    <property type="nucleotide sequence ID" value="XM_007295559.1"/>
</dbReference>
<evidence type="ECO:0000313" key="1">
    <source>
        <dbReference type="EMBL" id="EKD14055.1"/>
    </source>
</evidence>
<dbReference type="InParanoid" id="K1W9X2"/>
<proteinExistence type="predicted"/>
<dbReference type="HOGENOM" id="CLU_082183_1_0_1"/>
<evidence type="ECO:0000313" key="2">
    <source>
        <dbReference type="Proteomes" id="UP000006753"/>
    </source>
</evidence>
<dbReference type="EMBL" id="JH921447">
    <property type="protein sequence ID" value="EKD14055.1"/>
    <property type="molecule type" value="Genomic_DNA"/>
</dbReference>
<dbReference type="AlphaFoldDB" id="K1W9X2"/>
<protein>
    <submittedName>
        <fullName evidence="1">Uncharacterized protein</fullName>
    </submittedName>
</protein>
<keyword evidence="2" id="KW-1185">Reference proteome</keyword>
<organism evidence="1 2">
    <name type="scientific">Marssonina brunnea f. sp. multigermtubi (strain MB_m1)</name>
    <name type="common">Marssonina leaf spot fungus</name>
    <dbReference type="NCBI Taxonomy" id="1072389"/>
    <lineage>
        <taxon>Eukaryota</taxon>
        <taxon>Fungi</taxon>
        <taxon>Dikarya</taxon>
        <taxon>Ascomycota</taxon>
        <taxon>Pezizomycotina</taxon>
        <taxon>Leotiomycetes</taxon>
        <taxon>Helotiales</taxon>
        <taxon>Drepanopezizaceae</taxon>
        <taxon>Drepanopeziza</taxon>
    </lineage>
</organism>
<dbReference type="eggNOG" id="ENOG502ST1T">
    <property type="taxonomic scope" value="Eukaryota"/>
</dbReference>
<name>K1W9X2_MARBU</name>
<dbReference type="Proteomes" id="UP000006753">
    <property type="component" value="Unassembled WGS sequence"/>
</dbReference>
<sequence>MSDLLYHVKRTITNFADDKSGATRVVDVLGTFTDLAAAKLAANAGLASEGYVKDDFEVYEQKSETAFQKWKHADEVTVFARAPAGQEFEVCLDTKPNTGFEGNVNGEVEGHLHYVLQTTIDYNNDRIGGIQTTEVEGTYPTRAQAFEAAKTILLDNEVKKSDFAEYDAKDEFEGEWPYGDECLVHAVGQTGENFKVLVKAQPHSHKLHACKHHEGKKCECECQHGDAACKAKQCKHDDCECSSKSR</sequence>
<dbReference type="OMA" id="THHKHGK"/>
<dbReference type="OrthoDB" id="3880401at2759"/>
<gene>
    <name evidence="1" type="ORF">MBM_07732</name>
</gene>